<evidence type="ECO:0000313" key="7">
    <source>
        <dbReference type="EMBL" id="RDD61780.1"/>
    </source>
</evidence>
<evidence type="ECO:0000256" key="4">
    <source>
        <dbReference type="ARBA" id="ARBA00023163"/>
    </source>
</evidence>
<evidence type="ECO:0000259" key="5">
    <source>
        <dbReference type="Pfam" id="PF04542"/>
    </source>
</evidence>
<dbReference type="EMBL" id="QPMH01000009">
    <property type="protein sequence ID" value="RDD61780.1"/>
    <property type="molecule type" value="Genomic_DNA"/>
</dbReference>
<dbReference type="Pfam" id="PF04542">
    <property type="entry name" value="Sigma70_r2"/>
    <property type="match status" value="1"/>
</dbReference>
<reference evidence="7 8" key="1">
    <citation type="submission" date="2018-07" db="EMBL/GenBank/DDBJ databases">
        <title>Venubactetium sediminum gen. nov., sp. nov., isolated from a marine solar saltern.</title>
        <authorList>
            <person name="Wang S."/>
        </authorList>
    </citation>
    <scope>NUCLEOTIDE SEQUENCE [LARGE SCALE GENOMIC DNA]</scope>
    <source>
        <strain evidence="7 8">WD2A32</strain>
    </source>
</reference>
<dbReference type="SUPFAM" id="SSF88946">
    <property type="entry name" value="Sigma2 domain of RNA polymerase sigma factors"/>
    <property type="match status" value="1"/>
</dbReference>
<evidence type="ECO:0000313" key="8">
    <source>
        <dbReference type="Proteomes" id="UP000253941"/>
    </source>
</evidence>
<dbReference type="InterPro" id="IPR013324">
    <property type="entry name" value="RNA_pol_sigma_r3/r4-like"/>
</dbReference>
<dbReference type="Proteomes" id="UP000253941">
    <property type="component" value="Unassembled WGS sequence"/>
</dbReference>
<dbReference type="GO" id="GO:0016987">
    <property type="term" value="F:sigma factor activity"/>
    <property type="evidence" value="ECO:0007669"/>
    <property type="project" value="UniProtKB-KW"/>
</dbReference>
<evidence type="ECO:0000256" key="1">
    <source>
        <dbReference type="ARBA" id="ARBA00010641"/>
    </source>
</evidence>
<dbReference type="NCBIfam" id="TIGR02937">
    <property type="entry name" value="sigma70-ECF"/>
    <property type="match status" value="1"/>
</dbReference>
<organism evidence="7 8">
    <name type="scientific">Ferruginivarius sediminum</name>
    <dbReference type="NCBI Taxonomy" id="2661937"/>
    <lineage>
        <taxon>Bacteria</taxon>
        <taxon>Pseudomonadati</taxon>
        <taxon>Pseudomonadota</taxon>
        <taxon>Alphaproteobacteria</taxon>
        <taxon>Rhodospirillales</taxon>
        <taxon>Rhodospirillaceae</taxon>
        <taxon>Ferruginivarius</taxon>
    </lineage>
</organism>
<dbReference type="PANTHER" id="PTHR43133:SF25">
    <property type="entry name" value="RNA POLYMERASE SIGMA FACTOR RFAY-RELATED"/>
    <property type="match status" value="1"/>
</dbReference>
<name>A0A369T908_9PROT</name>
<feature type="domain" description="RNA polymerase sigma-70 region 2" evidence="5">
    <location>
        <begin position="9"/>
        <end position="73"/>
    </location>
</feature>
<dbReference type="InterPro" id="IPR013249">
    <property type="entry name" value="RNA_pol_sigma70_r4_t2"/>
</dbReference>
<dbReference type="GO" id="GO:0003677">
    <property type="term" value="F:DNA binding"/>
    <property type="evidence" value="ECO:0007669"/>
    <property type="project" value="InterPro"/>
</dbReference>
<comment type="caution">
    <text evidence="7">The sequence shown here is derived from an EMBL/GenBank/DDBJ whole genome shotgun (WGS) entry which is preliminary data.</text>
</comment>
<dbReference type="CDD" id="cd06171">
    <property type="entry name" value="Sigma70_r4"/>
    <property type="match status" value="1"/>
</dbReference>
<dbReference type="InterPro" id="IPR039425">
    <property type="entry name" value="RNA_pol_sigma-70-like"/>
</dbReference>
<sequence length="176" mass="19727">MPSAHDRLEAMLGRLFGYALALTQDREQARDLVQDCVVRALQARRLPQDEPAFRAWLFTILRNLHIDGGRRKGLTPVGTPQDAEAPAESWIVWRADETLVDRVTVRLAFSKLPSEKREVIALVDLAGFSYAEAATIMQVPRGTVMSRLSRARLALLDVLQDSNVRALPVRRKRGTA</sequence>
<keyword evidence="4" id="KW-0804">Transcription</keyword>
<evidence type="ECO:0000256" key="3">
    <source>
        <dbReference type="ARBA" id="ARBA00023082"/>
    </source>
</evidence>
<keyword evidence="8" id="KW-1185">Reference proteome</keyword>
<dbReference type="InterPro" id="IPR014284">
    <property type="entry name" value="RNA_pol_sigma-70_dom"/>
</dbReference>
<evidence type="ECO:0000256" key="2">
    <source>
        <dbReference type="ARBA" id="ARBA00023015"/>
    </source>
</evidence>
<dbReference type="Gene3D" id="1.10.1740.10">
    <property type="match status" value="1"/>
</dbReference>
<dbReference type="GO" id="GO:0006352">
    <property type="term" value="P:DNA-templated transcription initiation"/>
    <property type="evidence" value="ECO:0007669"/>
    <property type="project" value="InterPro"/>
</dbReference>
<dbReference type="RefSeq" id="WP_114582322.1">
    <property type="nucleotide sequence ID" value="NZ_QPMH01000009.1"/>
</dbReference>
<proteinExistence type="inferred from homology"/>
<keyword evidence="2" id="KW-0805">Transcription regulation</keyword>
<dbReference type="InterPro" id="IPR007627">
    <property type="entry name" value="RNA_pol_sigma70_r2"/>
</dbReference>
<dbReference type="PANTHER" id="PTHR43133">
    <property type="entry name" value="RNA POLYMERASE ECF-TYPE SIGMA FACTO"/>
    <property type="match status" value="1"/>
</dbReference>
<dbReference type="SUPFAM" id="SSF88659">
    <property type="entry name" value="Sigma3 and sigma4 domains of RNA polymerase sigma factors"/>
    <property type="match status" value="1"/>
</dbReference>
<keyword evidence="3" id="KW-0731">Sigma factor</keyword>
<dbReference type="InterPro" id="IPR013325">
    <property type="entry name" value="RNA_pol_sigma_r2"/>
</dbReference>
<dbReference type="Pfam" id="PF08281">
    <property type="entry name" value="Sigma70_r4_2"/>
    <property type="match status" value="1"/>
</dbReference>
<dbReference type="AlphaFoldDB" id="A0A369T908"/>
<evidence type="ECO:0000259" key="6">
    <source>
        <dbReference type="Pfam" id="PF08281"/>
    </source>
</evidence>
<gene>
    <name evidence="7" type="ORF">DRB17_11340</name>
</gene>
<comment type="similarity">
    <text evidence="1">Belongs to the sigma-70 factor family. ECF subfamily.</text>
</comment>
<dbReference type="Gene3D" id="1.10.10.10">
    <property type="entry name" value="Winged helix-like DNA-binding domain superfamily/Winged helix DNA-binding domain"/>
    <property type="match status" value="1"/>
</dbReference>
<feature type="domain" description="RNA polymerase sigma factor 70 region 4 type 2" evidence="6">
    <location>
        <begin position="105"/>
        <end position="155"/>
    </location>
</feature>
<dbReference type="InterPro" id="IPR036388">
    <property type="entry name" value="WH-like_DNA-bd_sf"/>
</dbReference>
<protein>
    <submittedName>
        <fullName evidence="7">RNA polymerase sigma factor</fullName>
    </submittedName>
</protein>
<accession>A0A369T908</accession>